<name>A0A0D8HFE5_9ACTN</name>
<reference evidence="2 3" key="1">
    <citation type="submission" date="2015-01" db="EMBL/GenBank/DDBJ databases">
        <title>Draft genome of the acidophilic iron oxidizer Acidithrix ferrooxidans strain Py-F3.</title>
        <authorList>
            <person name="Poehlein A."/>
            <person name="Eisen S."/>
            <person name="Schloemann M."/>
            <person name="Johnson B.D."/>
            <person name="Daniel R."/>
            <person name="Muehling M."/>
        </authorList>
    </citation>
    <scope>NUCLEOTIDE SEQUENCE [LARGE SCALE GENOMIC DNA]</scope>
    <source>
        <strain evidence="2 3">Py-F3</strain>
    </source>
</reference>
<gene>
    <name evidence="2" type="ORF">AXFE_26720</name>
</gene>
<dbReference type="InterPro" id="IPR045165">
    <property type="entry name" value="Nitrobindin"/>
</dbReference>
<accession>A0A0D8HFE5</accession>
<dbReference type="OrthoDB" id="4804006at2"/>
<dbReference type="PANTHER" id="PTHR15854">
    <property type="entry name" value="THAP4 PROTEIN"/>
    <property type="match status" value="1"/>
</dbReference>
<organism evidence="2 3">
    <name type="scientific">Acidithrix ferrooxidans</name>
    <dbReference type="NCBI Taxonomy" id="1280514"/>
    <lineage>
        <taxon>Bacteria</taxon>
        <taxon>Bacillati</taxon>
        <taxon>Actinomycetota</taxon>
        <taxon>Acidimicrobiia</taxon>
        <taxon>Acidimicrobiales</taxon>
        <taxon>Acidimicrobiaceae</taxon>
        <taxon>Acidithrix</taxon>
    </lineage>
</organism>
<evidence type="ECO:0000313" key="3">
    <source>
        <dbReference type="Proteomes" id="UP000032360"/>
    </source>
</evidence>
<dbReference type="InterPro" id="IPR014878">
    <property type="entry name" value="THAP4-like_heme-bd"/>
</dbReference>
<dbReference type="PANTHER" id="PTHR15854:SF4">
    <property type="entry name" value="PEROXYNITRITE ISOMERASE THAP4"/>
    <property type="match status" value="1"/>
</dbReference>
<dbReference type="EMBL" id="JXYS01000081">
    <property type="protein sequence ID" value="KJF16507.1"/>
    <property type="molecule type" value="Genomic_DNA"/>
</dbReference>
<dbReference type="AlphaFoldDB" id="A0A0D8HFE5"/>
<evidence type="ECO:0000313" key="2">
    <source>
        <dbReference type="EMBL" id="KJF16507.1"/>
    </source>
</evidence>
<dbReference type="STRING" id="1280514.AXFE_26720"/>
<dbReference type="Gene3D" id="2.40.128.20">
    <property type="match status" value="1"/>
</dbReference>
<proteinExistence type="predicted"/>
<dbReference type="Proteomes" id="UP000032360">
    <property type="component" value="Unassembled WGS sequence"/>
</dbReference>
<feature type="domain" description="THAP4-like heme-binding" evidence="1">
    <location>
        <begin position="9"/>
        <end position="154"/>
    </location>
</feature>
<dbReference type="RefSeq" id="WP_052606371.1">
    <property type="nucleotide sequence ID" value="NZ_JXYS01000081.1"/>
</dbReference>
<keyword evidence="3" id="KW-1185">Reference proteome</keyword>
<dbReference type="CDD" id="cd07828">
    <property type="entry name" value="lipocalin_heme-bd-THAP4-like"/>
    <property type="match status" value="1"/>
</dbReference>
<dbReference type="Pfam" id="PF08768">
    <property type="entry name" value="THAP4_heme-bd"/>
    <property type="match status" value="1"/>
</dbReference>
<dbReference type="InterPro" id="IPR012674">
    <property type="entry name" value="Calycin"/>
</dbReference>
<dbReference type="SUPFAM" id="SSF50814">
    <property type="entry name" value="Lipocalins"/>
    <property type="match status" value="1"/>
</dbReference>
<evidence type="ECO:0000259" key="1">
    <source>
        <dbReference type="Pfam" id="PF08768"/>
    </source>
</evidence>
<comment type="caution">
    <text evidence="2">The sequence shown here is derived from an EMBL/GenBank/DDBJ whole genome shotgun (WGS) entry which is preliminary data.</text>
</comment>
<protein>
    <recommendedName>
        <fullName evidence="1">THAP4-like heme-binding domain-containing protein</fullName>
    </recommendedName>
</protein>
<sequence length="159" mass="17094">MENGAVIEAVCGRFVGRGSGTYPTIADFEYNEITIFSLSKKGFIKYSQGTTSIGDDTPMHQEMGYLRLGADQSVEFLVVQPTGLTEVSVGSVAILGDGSVEISSGCVPMSSPSAKAVRRIERKFTFDSLGLAYWISMATNDVFLSHHLSGVLTRKVSVN</sequence>